<evidence type="ECO:0000313" key="9">
    <source>
        <dbReference type="Proteomes" id="UP000054466"/>
    </source>
</evidence>
<dbReference type="SMART" id="SM00155">
    <property type="entry name" value="PLDc"/>
    <property type="match status" value="2"/>
</dbReference>
<protein>
    <recommendedName>
        <fullName evidence="1">phospholipase D</fullName>
        <ecNumber evidence="1">3.1.4.4</ecNumber>
    </recommendedName>
</protein>
<dbReference type="VEuPathDB" id="FungiDB:PV07_01023"/>
<proteinExistence type="predicted"/>
<keyword evidence="9" id="KW-1185">Reference proteome</keyword>
<feature type="region of interest" description="Disordered" evidence="6">
    <location>
        <begin position="1"/>
        <end position="107"/>
    </location>
</feature>
<dbReference type="CDD" id="cd09138">
    <property type="entry name" value="PLDc_vPLD1_2_yPLD_like_1"/>
    <property type="match status" value="1"/>
</dbReference>
<feature type="region of interest" description="Disordered" evidence="6">
    <location>
        <begin position="123"/>
        <end position="144"/>
    </location>
</feature>
<evidence type="ECO:0000256" key="5">
    <source>
        <dbReference type="ARBA" id="ARBA00023098"/>
    </source>
</evidence>
<dbReference type="RefSeq" id="XP_016254446.1">
    <property type="nucleotide sequence ID" value="XM_016387518.1"/>
</dbReference>
<evidence type="ECO:0000313" key="8">
    <source>
        <dbReference type="EMBL" id="KIW34230.1"/>
    </source>
</evidence>
<keyword evidence="4" id="KW-0442">Lipid degradation</keyword>
<dbReference type="STRING" id="569365.A0A0D2CWG5"/>
<keyword evidence="2" id="KW-0677">Repeat</keyword>
<keyword evidence="5" id="KW-0443">Lipid metabolism</keyword>
<dbReference type="Pfam" id="PF00614">
    <property type="entry name" value="PLDc"/>
    <property type="match status" value="1"/>
</dbReference>
<feature type="domain" description="PLD phosphodiesterase" evidence="7">
    <location>
        <begin position="1081"/>
        <end position="1108"/>
    </location>
</feature>
<name>A0A0D2CWG5_9EURO</name>
<feature type="region of interest" description="Disordered" evidence="6">
    <location>
        <begin position="450"/>
        <end position="739"/>
    </location>
</feature>
<feature type="region of interest" description="Disordered" evidence="6">
    <location>
        <begin position="754"/>
        <end position="779"/>
    </location>
</feature>
<dbReference type="InterPro" id="IPR015679">
    <property type="entry name" value="PLipase_D_fam"/>
</dbReference>
<dbReference type="EMBL" id="KN847040">
    <property type="protein sequence ID" value="KIW34230.1"/>
    <property type="molecule type" value="Genomic_DNA"/>
</dbReference>
<feature type="domain" description="PLD phosphodiesterase" evidence="7">
    <location>
        <begin position="325"/>
        <end position="352"/>
    </location>
</feature>
<feature type="compositionally biased region" description="Low complexity" evidence="6">
    <location>
        <begin position="659"/>
        <end position="682"/>
    </location>
</feature>
<dbReference type="Pfam" id="PF13091">
    <property type="entry name" value="PLDc_2"/>
    <property type="match status" value="1"/>
</dbReference>
<feature type="compositionally biased region" description="Pro residues" evidence="6">
    <location>
        <begin position="704"/>
        <end position="716"/>
    </location>
</feature>
<evidence type="ECO:0000256" key="3">
    <source>
        <dbReference type="ARBA" id="ARBA00022801"/>
    </source>
</evidence>
<dbReference type="Gene3D" id="3.30.870.10">
    <property type="entry name" value="Endonuclease Chain A"/>
    <property type="match status" value="3"/>
</dbReference>
<dbReference type="GO" id="GO:0009395">
    <property type="term" value="P:phospholipid catabolic process"/>
    <property type="evidence" value="ECO:0007669"/>
    <property type="project" value="TreeGrafter"/>
</dbReference>
<feature type="compositionally biased region" description="Low complexity" evidence="6">
    <location>
        <begin position="51"/>
        <end position="71"/>
    </location>
</feature>
<keyword evidence="3" id="KW-0378">Hydrolase</keyword>
<dbReference type="HOGENOM" id="CLU_000690_2_2_1"/>
<dbReference type="PROSITE" id="PS50035">
    <property type="entry name" value="PLD"/>
    <property type="match status" value="2"/>
</dbReference>
<feature type="compositionally biased region" description="Basic and acidic residues" evidence="6">
    <location>
        <begin position="38"/>
        <end position="50"/>
    </location>
</feature>
<feature type="compositionally biased region" description="Polar residues" evidence="6">
    <location>
        <begin position="723"/>
        <end position="739"/>
    </location>
</feature>
<evidence type="ECO:0000256" key="1">
    <source>
        <dbReference type="ARBA" id="ARBA00012027"/>
    </source>
</evidence>
<feature type="compositionally biased region" description="Pro residues" evidence="6">
    <location>
        <begin position="683"/>
        <end position="693"/>
    </location>
</feature>
<feature type="compositionally biased region" description="Low complexity" evidence="6">
    <location>
        <begin position="641"/>
        <end position="652"/>
    </location>
</feature>
<dbReference type="InterPro" id="IPR001736">
    <property type="entry name" value="PLipase_D/transphosphatidylase"/>
</dbReference>
<dbReference type="PANTHER" id="PTHR18896">
    <property type="entry name" value="PHOSPHOLIPASE D"/>
    <property type="match status" value="1"/>
</dbReference>
<gene>
    <name evidence="8" type="ORF">PV07_01023</name>
</gene>
<evidence type="ECO:0000256" key="2">
    <source>
        <dbReference type="ARBA" id="ARBA00022737"/>
    </source>
</evidence>
<organism evidence="8 9">
    <name type="scientific">Cladophialophora immunda</name>
    <dbReference type="NCBI Taxonomy" id="569365"/>
    <lineage>
        <taxon>Eukaryota</taxon>
        <taxon>Fungi</taxon>
        <taxon>Dikarya</taxon>
        <taxon>Ascomycota</taxon>
        <taxon>Pezizomycotina</taxon>
        <taxon>Eurotiomycetes</taxon>
        <taxon>Chaetothyriomycetidae</taxon>
        <taxon>Chaetothyriales</taxon>
        <taxon>Herpotrichiellaceae</taxon>
        <taxon>Cladophialophora</taxon>
    </lineage>
</organism>
<dbReference type="SUPFAM" id="SSF56024">
    <property type="entry name" value="Phospholipase D/nuclease"/>
    <property type="match status" value="2"/>
</dbReference>
<feature type="compositionally biased region" description="Pro residues" evidence="6">
    <location>
        <begin position="615"/>
        <end position="624"/>
    </location>
</feature>
<dbReference type="CDD" id="cd09141">
    <property type="entry name" value="PLDc_vPLD1_2_yPLD_like_2"/>
    <property type="match status" value="1"/>
</dbReference>
<accession>A0A0D2CWG5</accession>
<dbReference type="GeneID" id="27340217"/>
<reference evidence="8 9" key="1">
    <citation type="submission" date="2015-01" db="EMBL/GenBank/DDBJ databases">
        <title>The Genome Sequence of Cladophialophora immunda CBS83496.</title>
        <authorList>
            <consortium name="The Broad Institute Genomics Platform"/>
            <person name="Cuomo C."/>
            <person name="de Hoog S."/>
            <person name="Gorbushina A."/>
            <person name="Stielow B."/>
            <person name="Teixiera M."/>
            <person name="Abouelleil A."/>
            <person name="Chapman S.B."/>
            <person name="Priest M."/>
            <person name="Young S.K."/>
            <person name="Wortman J."/>
            <person name="Nusbaum C."/>
            <person name="Birren B."/>
        </authorList>
    </citation>
    <scope>NUCLEOTIDE SEQUENCE [LARGE SCALE GENOMIC DNA]</scope>
    <source>
        <strain evidence="8 9">CBS 83496</strain>
    </source>
</reference>
<evidence type="ECO:0000259" key="7">
    <source>
        <dbReference type="PROSITE" id="PS50035"/>
    </source>
</evidence>
<dbReference type="EC" id="3.1.4.4" evidence="1"/>
<dbReference type="InterPro" id="IPR025202">
    <property type="entry name" value="PLD-like_dom"/>
</dbReference>
<dbReference type="Proteomes" id="UP000054466">
    <property type="component" value="Unassembled WGS sequence"/>
</dbReference>
<feature type="compositionally biased region" description="Polar residues" evidence="6">
    <location>
        <begin position="72"/>
        <end position="87"/>
    </location>
</feature>
<feature type="compositionally biased region" description="Pro residues" evidence="6">
    <location>
        <begin position="476"/>
        <end position="489"/>
    </location>
</feature>
<dbReference type="GO" id="GO:0004630">
    <property type="term" value="F:phospholipase D activity"/>
    <property type="evidence" value="ECO:0007669"/>
    <property type="project" value="UniProtKB-EC"/>
</dbReference>
<dbReference type="PANTHER" id="PTHR18896:SF186">
    <property type="entry name" value="PHOSPHOLIPASE D"/>
    <property type="match status" value="1"/>
</dbReference>
<evidence type="ECO:0000256" key="6">
    <source>
        <dbReference type="SAM" id="MobiDB-lite"/>
    </source>
</evidence>
<feature type="compositionally biased region" description="Low complexity" evidence="6">
    <location>
        <begin position="694"/>
        <end position="703"/>
    </location>
</feature>
<feature type="compositionally biased region" description="Low complexity" evidence="6">
    <location>
        <begin position="460"/>
        <end position="472"/>
    </location>
</feature>
<dbReference type="OrthoDB" id="14911at2759"/>
<evidence type="ECO:0000256" key="4">
    <source>
        <dbReference type="ARBA" id="ARBA00022963"/>
    </source>
</evidence>
<dbReference type="FunFam" id="3.30.870.10:FF:000032">
    <property type="entry name" value="Phospholipase"/>
    <property type="match status" value="1"/>
</dbReference>
<sequence>MSYPQRPEDDGLAYGDDYSQSRGSGGQDGTDRSLLGDTFKKFKSELDKYKSSSSSSQNYGYSASGAGSNQQYYGQQGPNTGYPQIGQSAYPGGPPTQQSQGRPDLASKLFGGLQNTLQNIGSDVTNLLGPGNRPPSQYGPPPPGQTGYAGYANVPGPPGIPSAPNRYDSFASEKPGNDVKWYVDGCGYFWAVSQALEGAKHSIWILDWWLSPELYLRRPPSQNEQWRLDRTLQRAAQRGVKVKVIVYKEVTQALTLSSAHTKHELEKLHPNIAVFRHPDHLPDAQTAQSSLVSSLQALKLDAAGISKLGADTLKGIYGVTDDVILYWAHHEKLCLIDDRIAFMGGLDLCFGRWDTNQHSIADAHPSNINDIVFPGQDYNNARVMDFSDVAQPFQNKLDRTKNSRMGWSDIGICLQGSCVQDLRHHFVDRWNFIFDEKYNVRKDQRYYRLLDDFPHPPTGPGQRPQSRPQSQGHLQPPAPVGGYAPPPGSQPYTEPAWHTTSRPHTPVAGQYQGQAGTDTGAYGAPATPSVPGAQIHSQHPEAQYGQTAASLDQATPAQAPMPAPPQTSATAYGQVPPPPPQAPIQTSAGVYGQASAPPPQAPIHTSAGVYGQASAPPPQAPHPPSSDSYGQVYSPPPHATPQPATSAYSQASSPPPQVAPVQQPVSTGSSYQQPPAQTFQQSFPPPPPGPPPQTSAAPAQSYPGYPPPPSANPPYAPYHQGPTELSTQQSPPQSYQHQNYQAYQPADAGQARGFDEYGQESSRGFDDYGPGGESERGLRGRYDQYKTEGKLLGQQLSSIGNAVSGGLGDKAHQLQGKYFGGTDSYGRPYAQPRPVMTCQVLRSCTTWSNGTPLEHSIQNAYIDVIRNSQHFVYIENQFFITATGDQQKPVTNLIGQAIVERILRAARNNEKYKIIVVIPAVPAFAGDLRDDSSLATRAIMEFQYNSINRGGHSIMEKIAQAGFNPMDYIRFYNLRNYDRINCSNFMQQVEQHSGVRYEDARKQHDDAVGAGYGQYGEKTGTTQLSQASQYQQYQTAAQQMATPGSGRWDSVAECYMLGGQDIRTVPWDGPPEAEFDAFVSEELYIHSKCLIADDRIVIIGSANLNDRSQLGSHDSEIALLINDSTPVQSYMSGQPYQASGFAASLRRQLVRKHVGLIRPQHFFRPDPNFDPVGVPNVYDWGSPEDNVVADPLSDTFQALWNSRARTNTEVFRRAFRAVPDDFVNTWADYKEFYEYFYRHSDAEAQGKPSKLPPRVEYGHVVRADFPGGVGELKELLSQVKGTLVEMPLCFLQNEDIAKEGLSLNPLTEEVYT</sequence>